<feature type="non-terminal residue" evidence="2">
    <location>
        <position position="1"/>
    </location>
</feature>
<comment type="caution">
    <text evidence="2">The sequence shown here is derived from an EMBL/GenBank/DDBJ whole genome shotgun (WGS) entry which is preliminary data.</text>
</comment>
<feature type="region of interest" description="Disordered" evidence="1">
    <location>
        <begin position="60"/>
        <end position="84"/>
    </location>
</feature>
<evidence type="ECO:0000256" key="1">
    <source>
        <dbReference type="SAM" id="MobiDB-lite"/>
    </source>
</evidence>
<dbReference type="OrthoDB" id="4368043at2759"/>
<protein>
    <submittedName>
        <fullName evidence="2">Uncharacterized protein</fullName>
    </submittedName>
</protein>
<dbReference type="Proteomes" id="UP001154252">
    <property type="component" value="Unassembled WGS sequence"/>
</dbReference>
<reference evidence="2" key="1">
    <citation type="submission" date="2021-07" db="EMBL/GenBank/DDBJ databases">
        <authorList>
            <person name="Branca A.L. A."/>
        </authorList>
    </citation>
    <scope>NUCLEOTIDE SEQUENCE</scope>
</reference>
<dbReference type="AlphaFoldDB" id="A0A9W4K0V8"/>
<feature type="compositionally biased region" description="Low complexity" evidence="1">
    <location>
        <begin position="70"/>
        <end position="84"/>
    </location>
</feature>
<dbReference type="EMBL" id="CAJVRC010000114">
    <property type="protein sequence ID" value="CAG8880631.1"/>
    <property type="molecule type" value="Genomic_DNA"/>
</dbReference>
<evidence type="ECO:0000313" key="3">
    <source>
        <dbReference type="Proteomes" id="UP001154252"/>
    </source>
</evidence>
<organism evidence="2 3">
    <name type="scientific">Penicillium egyptiacum</name>
    <dbReference type="NCBI Taxonomy" id="1303716"/>
    <lineage>
        <taxon>Eukaryota</taxon>
        <taxon>Fungi</taxon>
        <taxon>Dikarya</taxon>
        <taxon>Ascomycota</taxon>
        <taxon>Pezizomycotina</taxon>
        <taxon>Eurotiomycetes</taxon>
        <taxon>Eurotiomycetidae</taxon>
        <taxon>Eurotiales</taxon>
        <taxon>Aspergillaceae</taxon>
        <taxon>Penicillium</taxon>
    </lineage>
</organism>
<gene>
    <name evidence="2" type="ORF">PEGY_LOCUS67</name>
</gene>
<accession>A0A9W4K0V8</accession>
<proteinExistence type="predicted"/>
<name>A0A9W4K0V8_9EURO</name>
<keyword evidence="3" id="KW-1185">Reference proteome</keyword>
<sequence>PLGRLRGFEAMEVFVVFPRLYHPSRTAFVLTNDEYCEWMDHLMLPALAQTLPQETISRLPGSGEEAIQRGTAAATEGATASTHQ</sequence>
<evidence type="ECO:0000313" key="2">
    <source>
        <dbReference type="EMBL" id="CAG8880631.1"/>
    </source>
</evidence>
<feature type="non-terminal residue" evidence="2">
    <location>
        <position position="84"/>
    </location>
</feature>